<dbReference type="STRING" id="1548018.LS64_09400"/>
<dbReference type="GO" id="GO:0004020">
    <property type="term" value="F:adenylylsulfate kinase activity"/>
    <property type="evidence" value="ECO:0007669"/>
    <property type="project" value="UniProtKB-EC"/>
</dbReference>
<dbReference type="GO" id="GO:0010134">
    <property type="term" value="P:sulfate assimilation via adenylyl sulfate reduction"/>
    <property type="evidence" value="ECO:0007669"/>
    <property type="project" value="TreeGrafter"/>
</dbReference>
<accession>A0A347VND6</accession>
<dbReference type="RefSeq" id="WP_034572553.1">
    <property type="nucleotide sequence ID" value="NZ_JRMP02000015.1"/>
</dbReference>
<dbReference type="GO" id="GO:0005524">
    <property type="term" value="F:ATP binding"/>
    <property type="evidence" value="ECO:0007669"/>
    <property type="project" value="InterPro"/>
</dbReference>
<dbReference type="EMBL" id="QBIU01000001">
    <property type="protein sequence ID" value="MWV69867.1"/>
    <property type="molecule type" value="Genomic_DNA"/>
</dbReference>
<dbReference type="InterPro" id="IPR059117">
    <property type="entry name" value="APS_kinase_dom"/>
</dbReference>
<dbReference type="AlphaFoldDB" id="A0A347VND6"/>
<dbReference type="GO" id="GO:0005737">
    <property type="term" value="C:cytoplasm"/>
    <property type="evidence" value="ECO:0007669"/>
    <property type="project" value="TreeGrafter"/>
</dbReference>
<gene>
    <name evidence="3" type="ORF">DCO61_07605</name>
    <name evidence="4" type="ORF">LS64_009140</name>
</gene>
<dbReference type="InterPro" id="IPR027417">
    <property type="entry name" value="P-loop_NTPase"/>
</dbReference>
<keyword evidence="5" id="KW-1185">Reference proteome</keyword>
<dbReference type="NCBIfam" id="NF004041">
    <property type="entry name" value="PRK05541.1"/>
    <property type="match status" value="1"/>
</dbReference>
<protein>
    <submittedName>
        <fullName evidence="4">Adenylyl-sulfate kinase</fullName>
        <ecNumber evidence="4">2.7.1.25</ecNumber>
    </submittedName>
</protein>
<dbReference type="Proteomes" id="UP000477070">
    <property type="component" value="Unassembled WGS sequence"/>
</dbReference>
<dbReference type="Pfam" id="PF01583">
    <property type="entry name" value="APS_kinase"/>
    <property type="match status" value="1"/>
</dbReference>
<keyword evidence="1 4" id="KW-0808">Transferase</keyword>
<evidence type="ECO:0000313" key="3">
    <source>
        <dbReference type="EMBL" id="MWV69867.1"/>
    </source>
</evidence>
<feature type="domain" description="APS kinase" evidence="2">
    <location>
        <begin position="3"/>
        <end position="145"/>
    </location>
</feature>
<dbReference type="PANTHER" id="PTHR42700:SF1">
    <property type="entry name" value="SULFATE ADENYLYLTRANSFERASE"/>
    <property type="match status" value="1"/>
</dbReference>
<keyword evidence="4" id="KW-0418">Kinase</keyword>
<evidence type="ECO:0000256" key="1">
    <source>
        <dbReference type="ARBA" id="ARBA00022679"/>
    </source>
</evidence>
<dbReference type="Proteomes" id="UP000029714">
    <property type="component" value="Unassembled WGS sequence"/>
</dbReference>
<evidence type="ECO:0000313" key="5">
    <source>
        <dbReference type="Proteomes" id="UP000029714"/>
    </source>
</evidence>
<reference evidence="4 5" key="1">
    <citation type="journal article" date="2014" name="Genome Announc.">
        <title>Draft genome sequences of eight enterohepatic helicobacter species isolated from both laboratory and wild rodents.</title>
        <authorList>
            <person name="Sheh A."/>
            <person name="Shen Z."/>
            <person name="Fox J.G."/>
        </authorList>
    </citation>
    <scope>NUCLEOTIDE SEQUENCE [LARGE SCALE GENOMIC DNA]</scope>
    <source>
        <strain evidence="4 5">MIT 97-6194</strain>
    </source>
</reference>
<proteinExistence type="predicted"/>
<dbReference type="OrthoDB" id="9804504at2"/>
<dbReference type="Gene3D" id="3.40.50.300">
    <property type="entry name" value="P-loop containing nucleotide triphosphate hydrolases"/>
    <property type="match status" value="1"/>
</dbReference>
<reference evidence="3 6" key="4">
    <citation type="submission" date="2019-12" db="EMBL/GenBank/DDBJ databases">
        <title>Multi-Generational Helicobacter saguini Isolates.</title>
        <authorList>
            <person name="Mannion A."/>
            <person name="Shen Z."/>
            <person name="Fox J.G."/>
        </authorList>
    </citation>
    <scope>NUCLEOTIDE SEQUENCE [LARGE SCALE GENOMIC DNA]</scope>
    <source>
        <strain evidence="3">16-048</strain>
        <strain evidence="6">16-048 (F4)</strain>
    </source>
</reference>
<comment type="caution">
    <text evidence="4">The sequence shown here is derived from an EMBL/GenBank/DDBJ whole genome shotgun (WGS) entry which is preliminary data.</text>
</comment>
<evidence type="ECO:0000259" key="2">
    <source>
        <dbReference type="Pfam" id="PF01583"/>
    </source>
</evidence>
<dbReference type="InterPro" id="IPR050512">
    <property type="entry name" value="Sulf_AdTrans/APS_kinase"/>
</dbReference>
<evidence type="ECO:0000313" key="4">
    <source>
        <dbReference type="EMBL" id="TLD93267.1"/>
    </source>
</evidence>
<name>A0A347VND6_9HELI</name>
<dbReference type="EC" id="2.7.1.25" evidence="4"/>
<dbReference type="SUPFAM" id="SSF52540">
    <property type="entry name" value="P-loop containing nucleoside triphosphate hydrolases"/>
    <property type="match status" value="1"/>
</dbReference>
<reference evidence="4 5" key="2">
    <citation type="journal article" date="2016" name="Infect. Immun.">
        <title>Helicobacter saguini, a Novel Helicobacter Isolated from Cotton-Top Tamarins with Ulcerative Colitis, Has Proinflammatory Properties and Induces Typhlocolitis and Dysplasia in Gnotobiotic IL-10-/- Mice.</title>
        <authorList>
            <person name="Shen Z."/>
            <person name="Mannion A."/>
            <person name="Whary M.T."/>
            <person name="Muthupalani S."/>
            <person name="Sheh A."/>
            <person name="Feng Y."/>
            <person name="Gong G."/>
            <person name="Vandamme P."/>
            <person name="Holcombe H.R."/>
            <person name="Paster B.J."/>
            <person name="Fox J.G."/>
        </authorList>
    </citation>
    <scope>NUCLEOTIDE SEQUENCE [LARGE SCALE GENOMIC DNA]</scope>
    <source>
        <strain evidence="4 5">MIT 97-6194</strain>
    </source>
</reference>
<sequence>MQQGKVIWLMGLAGSGKSTLGKALHDKVWQTYKNVVFLDGDEMRELLGVGGYDKDSRISFGKKYFQFAKFLSNQGLIVIVSAIGMFNEIYEFNRANLSNYVEIYVKCDFDELARRDKKGLYTGALSGDVKDVVGVDISFDEPQADFVIDNSLRDNLDKKVDEIYSFLKL</sequence>
<dbReference type="PANTHER" id="PTHR42700">
    <property type="entry name" value="SULFATE ADENYLYLTRANSFERASE"/>
    <property type="match status" value="1"/>
</dbReference>
<dbReference type="EMBL" id="JRMP02000015">
    <property type="protein sequence ID" value="TLD93267.1"/>
    <property type="molecule type" value="Genomic_DNA"/>
</dbReference>
<dbReference type="GO" id="GO:0004781">
    <property type="term" value="F:sulfate adenylyltransferase (ATP) activity"/>
    <property type="evidence" value="ECO:0007669"/>
    <property type="project" value="TreeGrafter"/>
</dbReference>
<reference evidence="4" key="3">
    <citation type="submission" date="2018-04" db="EMBL/GenBank/DDBJ databases">
        <authorList>
            <person name="Sheh A."/>
            <person name="Shen Z."/>
            <person name="Mannion A.J."/>
            <person name="Fox J.G."/>
        </authorList>
    </citation>
    <scope>NUCLEOTIDE SEQUENCE</scope>
    <source>
        <strain evidence="4">MIT 97-6194</strain>
    </source>
</reference>
<dbReference type="GO" id="GO:0019379">
    <property type="term" value="P:sulfate assimilation, phosphoadenylyl sulfate reduction by phosphoadenylyl-sulfate reductase (thioredoxin)"/>
    <property type="evidence" value="ECO:0007669"/>
    <property type="project" value="TreeGrafter"/>
</dbReference>
<evidence type="ECO:0000313" key="6">
    <source>
        <dbReference type="Proteomes" id="UP000477070"/>
    </source>
</evidence>
<organism evidence="4 5">
    <name type="scientific">Helicobacter saguini</name>
    <dbReference type="NCBI Taxonomy" id="1548018"/>
    <lineage>
        <taxon>Bacteria</taxon>
        <taxon>Pseudomonadati</taxon>
        <taxon>Campylobacterota</taxon>
        <taxon>Epsilonproteobacteria</taxon>
        <taxon>Campylobacterales</taxon>
        <taxon>Helicobacteraceae</taxon>
        <taxon>Helicobacter</taxon>
    </lineage>
</organism>
<dbReference type="CDD" id="cd02027">
    <property type="entry name" value="APSK"/>
    <property type="match status" value="1"/>
</dbReference>